<name>A0A5N5V7B3_MYCPH</name>
<evidence type="ECO:0000313" key="1">
    <source>
        <dbReference type="EMBL" id="KAB7757706.1"/>
    </source>
</evidence>
<keyword evidence="2" id="KW-1185">Reference proteome</keyword>
<keyword evidence="1" id="KW-0378">Hydrolase</keyword>
<dbReference type="SUPFAM" id="SSF52980">
    <property type="entry name" value="Restriction endonuclease-like"/>
    <property type="match status" value="1"/>
</dbReference>
<proteinExistence type="predicted"/>
<dbReference type="AlphaFoldDB" id="A0A5N5V7B3"/>
<dbReference type="Gene3D" id="3.40.50.10010">
    <property type="entry name" value="Type-2 restriction enzyme NgoMIV"/>
    <property type="match status" value="2"/>
</dbReference>
<dbReference type="EMBL" id="ANBP01000006">
    <property type="protein sequence ID" value="KAB7757706.1"/>
    <property type="molecule type" value="Genomic_DNA"/>
</dbReference>
<accession>A0A5N5V7B3</accession>
<dbReference type="RefSeq" id="WP_061482750.1">
    <property type="nucleotide sequence ID" value="NZ_ANBO01000042.1"/>
</dbReference>
<dbReference type="GeneID" id="74301471"/>
<protein>
    <submittedName>
        <fullName evidence="1">Type II restriction endonuclease</fullName>
    </submittedName>
</protein>
<dbReference type="InterPro" id="IPR037083">
    <property type="entry name" value="NgoMIV_sf"/>
</dbReference>
<dbReference type="InterPro" id="IPR015105">
    <property type="entry name" value="NgoMIV"/>
</dbReference>
<keyword evidence="1" id="KW-0540">Nuclease</keyword>
<dbReference type="GO" id="GO:0009307">
    <property type="term" value="P:DNA restriction-modification system"/>
    <property type="evidence" value="ECO:0007669"/>
    <property type="project" value="InterPro"/>
</dbReference>
<dbReference type="Pfam" id="PF09015">
    <property type="entry name" value="NgoMIV_restric"/>
    <property type="match status" value="1"/>
</dbReference>
<dbReference type="CDD" id="cd22340">
    <property type="entry name" value="NgoMIV-like"/>
    <property type="match status" value="1"/>
</dbReference>
<gene>
    <name evidence="1" type="ORF">MPHL21000_06300</name>
</gene>
<comment type="caution">
    <text evidence="1">The sequence shown here is derived from an EMBL/GenBank/DDBJ whole genome shotgun (WGS) entry which is preliminary data.</text>
</comment>
<sequence length="274" mass="30601">MVDSPAWVEQLLAWKRATAKSRRVCEELFGEDAAPNLADVGSRASLHLAGYAYETLGVPKSRVRADSLDDDSAQTASGTALERAIEADLATQLRARDPDRTWLVTRTGTVANYAQFTHLNDLQELLEATPVLRSTFAGDYQVKTDVYVGVENSANLFEPPFLHAAISSKWTIRSDRVQNVRHEFATLVRNRRGRCPHLVLVTAEPLPSRLLSIARGTGEIDAVYHLLFDELDMAVSVLCDDRGLYRDQRTAWTEMLKQKRLKPYSSLADDLVLS</sequence>
<dbReference type="Proteomes" id="UP000325690">
    <property type="component" value="Unassembled WGS sequence"/>
</dbReference>
<dbReference type="GO" id="GO:0009036">
    <property type="term" value="F:type II site-specific deoxyribonuclease activity"/>
    <property type="evidence" value="ECO:0007669"/>
    <property type="project" value="InterPro"/>
</dbReference>
<reference evidence="1 2" key="1">
    <citation type="submission" date="2012-10" db="EMBL/GenBank/DDBJ databases">
        <title>The draft sequence of the Mycobacterium pheli genome.</title>
        <authorList>
            <person name="Pettersson B.M.F."/>
            <person name="Das S."/>
            <person name="Dasgupta S."/>
            <person name="Bhattacharya A."/>
            <person name="Kirsebom L.A."/>
        </authorList>
    </citation>
    <scope>NUCLEOTIDE SEQUENCE [LARGE SCALE GENOMIC DNA]</scope>
    <source>
        <strain evidence="1 2">CCUG 21000</strain>
    </source>
</reference>
<organism evidence="1 2">
    <name type="scientific">Mycolicibacterium phlei DSM 43239 = CCUG 21000</name>
    <dbReference type="NCBI Taxonomy" id="1226750"/>
    <lineage>
        <taxon>Bacteria</taxon>
        <taxon>Bacillati</taxon>
        <taxon>Actinomycetota</taxon>
        <taxon>Actinomycetes</taxon>
        <taxon>Mycobacteriales</taxon>
        <taxon>Mycobacteriaceae</taxon>
        <taxon>Mycolicibacterium</taxon>
    </lineage>
</organism>
<dbReference type="InterPro" id="IPR011335">
    <property type="entry name" value="Restrct_endonuc-II-like"/>
</dbReference>
<evidence type="ECO:0000313" key="2">
    <source>
        <dbReference type="Proteomes" id="UP000325690"/>
    </source>
</evidence>
<keyword evidence="1" id="KW-0255">Endonuclease</keyword>